<evidence type="ECO:0000313" key="9">
    <source>
        <dbReference type="EMBL" id="TDG45290.1"/>
    </source>
</evidence>
<dbReference type="GO" id="GO:0005739">
    <property type="term" value="C:mitochondrion"/>
    <property type="evidence" value="ECO:0007669"/>
    <property type="project" value="TreeGrafter"/>
</dbReference>
<dbReference type="PRINTS" id="PR01042">
    <property type="entry name" value="TRNASYNTHASP"/>
</dbReference>
<sequence length="689" mass="79159">MDKCEKIFPYEIRDVEASINAELLEYFTGERTGFVQVGPEGYFFPHKYKAHAKQYYNFEARPDDIWIATVPRSGTTWTQELIWLLANRLDFEKAQQRPLTERFPFLEFPLFVHDEVKAELQAENSHSPAALEFIEQISRPGYETLSKLPHGQRRFIKTHFPFSLIPPSVLENKCKIIYVARNPKDVAVSYYYLNRLFRTQGYVGDFERYWRYFQQGLNPWLPYFSHIKEAKAHSQLLNVLYLNYEDMLVDLPGDTLQVQGWIKNVRRLKNNIFLDINDGSTSNKFQLVVPRTLDTQKLTAGSVVSAVGRVQLAPNGHYELHAENVQSIAEGHLQDGYPFSPKQQHAPEYVREHLHLRSRIDYIAAQMRIRHKAQKAIHDYMDELNFVQINTPILTTNDCEGAGEVFRVQPDSDQLLKQMSRPNVPVEESYFDQKAFLSVSGQLHLEAMSYGLGNTYTFAPAFRAENSKSPLHLAEFYMFEVELVYMEQLDALAAFIECTLKEITNRLHNSSASDLHFCQSKANASSDLTWLQAPWTIMSYDEALAIIVANRDKLKTPVGIDDGLSKEQELFLVAHCGAPVFVLNWPSQQKPFYMKVSRSDPQRVHALDLLMPSVGELCGGSLRESDAELLSKNPKLPKDLSWYVELRKFGGLPTGGFGMGFERYLQLLTGVKNIRDVIPFPRYPHSCKM</sequence>
<dbReference type="InterPro" id="IPR002312">
    <property type="entry name" value="Asp/Asn-tRNA-synth_IIb"/>
</dbReference>
<keyword evidence="6" id="KW-0648">Protein biosynthesis</keyword>
<dbReference type="CDD" id="cd04318">
    <property type="entry name" value="EcAsnRS_like_N"/>
    <property type="match status" value="1"/>
</dbReference>
<dbReference type="Gene3D" id="3.40.50.300">
    <property type="entry name" value="P-loop containing nucleotide triphosphate hydrolases"/>
    <property type="match status" value="1"/>
</dbReference>
<evidence type="ECO:0000313" key="10">
    <source>
        <dbReference type="Proteomes" id="UP000295192"/>
    </source>
</evidence>
<dbReference type="PROSITE" id="PS50862">
    <property type="entry name" value="AA_TRNA_LIGASE_II"/>
    <property type="match status" value="1"/>
</dbReference>
<evidence type="ECO:0000256" key="2">
    <source>
        <dbReference type="ARBA" id="ARBA00012816"/>
    </source>
</evidence>
<dbReference type="AlphaFoldDB" id="A0A484BBA8"/>
<comment type="similarity">
    <text evidence="1">Belongs to the class-II aminoacyl-tRNA synthetase family.</text>
</comment>
<dbReference type="InterPro" id="IPR004522">
    <property type="entry name" value="Asn-tRNA-ligase"/>
</dbReference>
<dbReference type="Pfam" id="PF00685">
    <property type="entry name" value="Sulfotransfer_1"/>
    <property type="match status" value="1"/>
</dbReference>
<dbReference type="Proteomes" id="UP000295192">
    <property type="component" value="Unassembled WGS sequence"/>
</dbReference>
<dbReference type="InterPro" id="IPR004364">
    <property type="entry name" value="Aa-tRNA-synt_II"/>
</dbReference>
<dbReference type="Pfam" id="PF00152">
    <property type="entry name" value="tRNA-synt_2"/>
    <property type="match status" value="1"/>
</dbReference>
<comment type="caution">
    <text evidence="9">The sequence shown here is derived from an EMBL/GenBank/DDBJ whole genome shotgun (WGS) entry which is preliminary data.</text>
</comment>
<feature type="domain" description="Aminoacyl-transfer RNA synthetases class-II family profile" evidence="8">
    <location>
        <begin position="367"/>
        <end position="679"/>
    </location>
</feature>
<dbReference type="EC" id="6.1.1.22" evidence="2"/>
<dbReference type="EMBL" id="LSRL02000081">
    <property type="protein sequence ID" value="TDG45290.1"/>
    <property type="molecule type" value="Genomic_DNA"/>
</dbReference>
<dbReference type="SUPFAM" id="SSF50249">
    <property type="entry name" value="Nucleic acid-binding proteins"/>
    <property type="match status" value="1"/>
</dbReference>
<dbReference type="GO" id="GO:0006421">
    <property type="term" value="P:asparaginyl-tRNA aminoacylation"/>
    <property type="evidence" value="ECO:0007669"/>
    <property type="project" value="InterPro"/>
</dbReference>
<dbReference type="STRING" id="7232.A0A484BBA8"/>
<dbReference type="InterPro" id="IPR000863">
    <property type="entry name" value="Sulfotransferase_dom"/>
</dbReference>
<gene>
    <name evidence="9" type="ORF">AWZ03_008259</name>
</gene>
<evidence type="ECO:0000256" key="5">
    <source>
        <dbReference type="ARBA" id="ARBA00022840"/>
    </source>
</evidence>
<dbReference type="SUPFAM" id="SSF52540">
    <property type="entry name" value="P-loop containing nucleoside triphosphate hydrolases"/>
    <property type="match status" value="1"/>
</dbReference>
<evidence type="ECO:0000259" key="8">
    <source>
        <dbReference type="PROSITE" id="PS50862"/>
    </source>
</evidence>
<dbReference type="PANTHER" id="PTHR22594">
    <property type="entry name" value="ASPARTYL/LYSYL-TRNA SYNTHETASE"/>
    <property type="match status" value="1"/>
</dbReference>
<accession>A0A484BBA8</accession>
<dbReference type="InterPro" id="IPR045864">
    <property type="entry name" value="aa-tRNA-synth_II/BPL/LPL"/>
</dbReference>
<dbReference type="GO" id="GO:0003676">
    <property type="term" value="F:nucleic acid binding"/>
    <property type="evidence" value="ECO:0007669"/>
    <property type="project" value="InterPro"/>
</dbReference>
<dbReference type="NCBIfam" id="TIGR00457">
    <property type="entry name" value="asnS"/>
    <property type="match status" value="1"/>
</dbReference>
<keyword evidence="3" id="KW-0436">Ligase</keyword>
<evidence type="ECO:0000256" key="4">
    <source>
        <dbReference type="ARBA" id="ARBA00022741"/>
    </source>
</evidence>
<dbReference type="GO" id="GO:0004816">
    <property type="term" value="F:asparagine-tRNA ligase activity"/>
    <property type="evidence" value="ECO:0007669"/>
    <property type="project" value="UniProtKB-EC"/>
</dbReference>
<dbReference type="PANTHER" id="PTHR22594:SF34">
    <property type="entry name" value="ASPARAGINE--TRNA LIGASE, MITOCHONDRIAL-RELATED"/>
    <property type="match status" value="1"/>
</dbReference>
<dbReference type="InterPro" id="IPR006195">
    <property type="entry name" value="aa-tRNA-synth_II"/>
</dbReference>
<dbReference type="Gene3D" id="3.30.930.10">
    <property type="entry name" value="Bira Bifunctional Protein, Domain 2"/>
    <property type="match status" value="1"/>
</dbReference>
<dbReference type="GO" id="GO:0008146">
    <property type="term" value="F:sulfotransferase activity"/>
    <property type="evidence" value="ECO:0007669"/>
    <property type="project" value="InterPro"/>
</dbReference>
<proteinExistence type="inferred from homology"/>
<keyword evidence="7" id="KW-0030">Aminoacyl-tRNA synthetase</keyword>
<dbReference type="OrthoDB" id="360585at2759"/>
<dbReference type="GO" id="GO:0005524">
    <property type="term" value="F:ATP binding"/>
    <property type="evidence" value="ECO:0007669"/>
    <property type="project" value="UniProtKB-KW"/>
</dbReference>
<keyword evidence="10" id="KW-1185">Reference proteome</keyword>
<protein>
    <recommendedName>
        <fullName evidence="2">asparagine--tRNA ligase</fullName>
        <ecNumber evidence="2">6.1.1.22</ecNumber>
    </recommendedName>
</protein>
<dbReference type="InterPro" id="IPR012340">
    <property type="entry name" value="NA-bd_OB-fold"/>
</dbReference>
<name>A0A484BBA8_DRONA</name>
<dbReference type="FunFam" id="3.30.930.10:FF:000016">
    <property type="entry name" value="Asparagine--tRNA ligase"/>
    <property type="match status" value="1"/>
</dbReference>
<organism evidence="9 10">
    <name type="scientific">Drosophila navojoa</name>
    <name type="common">Fruit fly</name>
    <dbReference type="NCBI Taxonomy" id="7232"/>
    <lineage>
        <taxon>Eukaryota</taxon>
        <taxon>Metazoa</taxon>
        <taxon>Ecdysozoa</taxon>
        <taxon>Arthropoda</taxon>
        <taxon>Hexapoda</taxon>
        <taxon>Insecta</taxon>
        <taxon>Pterygota</taxon>
        <taxon>Neoptera</taxon>
        <taxon>Endopterygota</taxon>
        <taxon>Diptera</taxon>
        <taxon>Brachycera</taxon>
        <taxon>Muscomorpha</taxon>
        <taxon>Ephydroidea</taxon>
        <taxon>Drosophilidae</taxon>
        <taxon>Drosophila</taxon>
    </lineage>
</organism>
<keyword evidence="5" id="KW-0067">ATP-binding</keyword>
<evidence type="ECO:0000256" key="6">
    <source>
        <dbReference type="ARBA" id="ARBA00022917"/>
    </source>
</evidence>
<dbReference type="SUPFAM" id="SSF55681">
    <property type="entry name" value="Class II aaRS and biotin synthetases"/>
    <property type="match status" value="1"/>
</dbReference>
<evidence type="ECO:0000256" key="1">
    <source>
        <dbReference type="ARBA" id="ARBA00008226"/>
    </source>
</evidence>
<dbReference type="InterPro" id="IPR027417">
    <property type="entry name" value="P-loop_NTPase"/>
</dbReference>
<reference evidence="9 10" key="1">
    <citation type="journal article" date="2019" name="J. Hered.">
        <title>An Improved Genome Assembly for Drosophila navojoa, the Basal Species in the mojavensis Cluster.</title>
        <authorList>
            <person name="Vanderlinde T."/>
            <person name="Dupim E.G."/>
            <person name="Nazario-Yepiz N.O."/>
            <person name="Carvalho A.B."/>
        </authorList>
    </citation>
    <scope>NUCLEOTIDE SEQUENCE [LARGE SCALE GENOMIC DNA]</scope>
    <source>
        <strain evidence="9">Navoj_Jal97</strain>
        <tissue evidence="9">Whole organism</tissue>
    </source>
</reference>
<evidence type="ECO:0000256" key="3">
    <source>
        <dbReference type="ARBA" id="ARBA00022598"/>
    </source>
</evidence>
<keyword evidence="4" id="KW-0547">Nucleotide-binding</keyword>
<evidence type="ECO:0000256" key="7">
    <source>
        <dbReference type="ARBA" id="ARBA00023146"/>
    </source>
</evidence>